<dbReference type="GO" id="GO:0016042">
    <property type="term" value="P:lipid catabolic process"/>
    <property type="evidence" value="ECO:0007669"/>
    <property type="project" value="UniProtKB-KW"/>
</dbReference>
<evidence type="ECO:0000256" key="5">
    <source>
        <dbReference type="SAM" id="SignalP"/>
    </source>
</evidence>
<dbReference type="InterPro" id="IPR001087">
    <property type="entry name" value="GDSL"/>
</dbReference>
<evidence type="ECO:0000256" key="3">
    <source>
        <dbReference type="ARBA" id="ARBA00022963"/>
    </source>
</evidence>
<keyword evidence="2" id="KW-0378">Hydrolase</keyword>
<dbReference type="Pfam" id="PF00657">
    <property type="entry name" value="Lipase_GDSL"/>
    <property type="match status" value="1"/>
</dbReference>
<organism evidence="6 7">
    <name type="scientific">Arabidopsis thaliana</name>
    <name type="common">Mouse-ear cress</name>
    <dbReference type="NCBI Taxonomy" id="3702"/>
    <lineage>
        <taxon>Eukaryota</taxon>
        <taxon>Viridiplantae</taxon>
        <taxon>Streptophyta</taxon>
        <taxon>Embryophyta</taxon>
        <taxon>Tracheophyta</taxon>
        <taxon>Spermatophyta</taxon>
        <taxon>Magnoliopsida</taxon>
        <taxon>eudicotyledons</taxon>
        <taxon>Gunneridae</taxon>
        <taxon>Pentapetalae</taxon>
        <taxon>rosids</taxon>
        <taxon>malvids</taxon>
        <taxon>Brassicales</taxon>
        <taxon>Brassicaceae</taxon>
        <taxon>Camelineae</taxon>
        <taxon>Arabidopsis</taxon>
    </lineage>
</organism>
<dbReference type="EMBL" id="CACSHJ010000095">
    <property type="protein sequence ID" value="CAA0394596.1"/>
    <property type="molecule type" value="Genomic_DNA"/>
</dbReference>
<evidence type="ECO:0000256" key="4">
    <source>
        <dbReference type="ARBA" id="ARBA00023098"/>
    </source>
</evidence>
<name>A0A5S9XR56_ARATH</name>
<feature type="chain" id="PRO_5024933705" description="GDSL esterase/lipase At5g08460" evidence="5">
    <location>
        <begin position="20"/>
        <end position="425"/>
    </location>
</feature>
<dbReference type="InterPro" id="IPR051058">
    <property type="entry name" value="GDSL_Est/Lipase"/>
</dbReference>
<dbReference type="PANTHER" id="PTHR45648">
    <property type="entry name" value="GDSL LIPASE/ACYLHYDROLASE FAMILY PROTEIN (AFU_ORTHOLOGUE AFUA_4G14700)"/>
    <property type="match status" value="1"/>
</dbReference>
<keyword evidence="4" id="KW-0443">Lipid metabolism</keyword>
<evidence type="ECO:0000256" key="1">
    <source>
        <dbReference type="ARBA" id="ARBA00008668"/>
    </source>
</evidence>
<evidence type="ECO:0000313" key="7">
    <source>
        <dbReference type="Proteomes" id="UP000434276"/>
    </source>
</evidence>
<gene>
    <name evidence="6" type="ORF">C24_LOCUS17575</name>
</gene>
<dbReference type="SUPFAM" id="SSF52266">
    <property type="entry name" value="SGNH hydrolase"/>
    <property type="match status" value="1"/>
</dbReference>
<accession>A0A5S9XR56</accession>
<evidence type="ECO:0000256" key="2">
    <source>
        <dbReference type="ARBA" id="ARBA00022801"/>
    </source>
</evidence>
<dbReference type="GO" id="GO:0016788">
    <property type="term" value="F:hydrolase activity, acting on ester bonds"/>
    <property type="evidence" value="ECO:0007669"/>
    <property type="project" value="InterPro"/>
</dbReference>
<dbReference type="CDD" id="cd01837">
    <property type="entry name" value="SGNH_plant_lipase_like"/>
    <property type="match status" value="1"/>
</dbReference>
<evidence type="ECO:0000313" key="6">
    <source>
        <dbReference type="EMBL" id="CAA0394596.1"/>
    </source>
</evidence>
<dbReference type="OrthoDB" id="1600564at2759"/>
<dbReference type="Proteomes" id="UP000434276">
    <property type="component" value="Unassembled WGS sequence"/>
</dbReference>
<dbReference type="ExpressionAtlas" id="A0A5S9XR56">
    <property type="expression patterns" value="baseline and differential"/>
</dbReference>
<dbReference type="InterPro" id="IPR036514">
    <property type="entry name" value="SGNH_hydro_sf"/>
</dbReference>
<keyword evidence="3" id="KW-0442">Lipid degradation</keyword>
<dbReference type="AlphaFoldDB" id="A0A5S9XR56"/>
<proteinExistence type="inferred from homology"/>
<comment type="similarity">
    <text evidence="1">Belongs to the 'GDSL' lipolytic enzyme family.</text>
</comment>
<reference evidence="6 7" key="1">
    <citation type="submission" date="2019-12" db="EMBL/GenBank/DDBJ databases">
        <authorList>
            <person name="Jiao W.-B."/>
            <person name="Schneeberger K."/>
        </authorList>
    </citation>
    <scope>NUCLEOTIDE SEQUENCE [LARGE SCALE GENOMIC DNA]</scope>
    <source>
        <strain evidence="7">cv. C24</strain>
    </source>
</reference>
<dbReference type="InterPro" id="IPR035669">
    <property type="entry name" value="SGNH_plant_lipase-like"/>
</dbReference>
<dbReference type="Gene3D" id="3.40.50.1110">
    <property type="entry name" value="SGNH hydrolase"/>
    <property type="match status" value="1"/>
</dbReference>
<keyword evidence="5" id="KW-0732">Signal</keyword>
<evidence type="ECO:0008006" key="8">
    <source>
        <dbReference type="Google" id="ProtNLM"/>
    </source>
</evidence>
<sequence>MSIKLLVLVFSLLIIFTRPKLIADHHLTKRISPIYPSISPFQPSIPPFLPPSPSRRAQSPTVKPSLPFVPALFVFGDSSVDSGTNNFLGTLARADRLPYGRDFDTHQPTGRFCNGRIPVDYLADRLGLPFVPSYLGQTGTVEDMFQGVNYASAGAGIILSSGSELGQRVSFAMQVEQFVDTFQQMILSIGEKASERLVSNSVFYISIGVNDYIHFYIRNISNVQNLYTPWNFNQFLASNMRQELKVRPLINLYTFSLGKEFIGDRQTLYNVKVRRMVVMGLPPIGCAPYYMWKYRSQNGECAEEVNSMIMESNFVMRYTVDKLNRELPGASIIYCDVFQSAMDILRNHQHYGFNETTDACCGLGRYKGWLPCISPEMACSDASGHLWWDQFHPTDAVNAILADNVWNGRHVDMCYPTNLETMLHS</sequence>
<dbReference type="PANTHER" id="PTHR45648:SF13">
    <property type="entry name" value="OS02G0290900 PROTEIN"/>
    <property type="match status" value="1"/>
</dbReference>
<feature type="signal peptide" evidence="5">
    <location>
        <begin position="1"/>
        <end position="19"/>
    </location>
</feature>
<protein>
    <recommendedName>
        <fullName evidence="8">GDSL esterase/lipase At5g08460</fullName>
    </recommendedName>
</protein>